<reference evidence="1" key="1">
    <citation type="submission" date="2014-11" db="EMBL/GenBank/DDBJ databases">
        <authorList>
            <person name="Amaro Gonzalez C."/>
        </authorList>
    </citation>
    <scope>NUCLEOTIDE SEQUENCE</scope>
</reference>
<organism evidence="1">
    <name type="scientific">Anguilla anguilla</name>
    <name type="common">European freshwater eel</name>
    <name type="synonym">Muraena anguilla</name>
    <dbReference type="NCBI Taxonomy" id="7936"/>
    <lineage>
        <taxon>Eukaryota</taxon>
        <taxon>Metazoa</taxon>
        <taxon>Chordata</taxon>
        <taxon>Craniata</taxon>
        <taxon>Vertebrata</taxon>
        <taxon>Euteleostomi</taxon>
        <taxon>Actinopterygii</taxon>
        <taxon>Neopterygii</taxon>
        <taxon>Teleostei</taxon>
        <taxon>Anguilliformes</taxon>
        <taxon>Anguillidae</taxon>
        <taxon>Anguilla</taxon>
    </lineage>
</organism>
<dbReference type="EMBL" id="GBXM01042162">
    <property type="protein sequence ID" value="JAH66415.1"/>
    <property type="molecule type" value="Transcribed_RNA"/>
</dbReference>
<proteinExistence type="predicted"/>
<evidence type="ECO:0000313" key="1">
    <source>
        <dbReference type="EMBL" id="JAH66415.1"/>
    </source>
</evidence>
<accession>A0A0E9UMG0</accession>
<protein>
    <submittedName>
        <fullName evidence="1">Uncharacterized protein</fullName>
    </submittedName>
</protein>
<reference evidence="1" key="2">
    <citation type="journal article" date="2015" name="Fish Shellfish Immunol.">
        <title>Early steps in the European eel (Anguilla anguilla)-Vibrio vulnificus interaction in the gills: Role of the RtxA13 toxin.</title>
        <authorList>
            <person name="Callol A."/>
            <person name="Pajuelo D."/>
            <person name="Ebbesson L."/>
            <person name="Teles M."/>
            <person name="MacKenzie S."/>
            <person name="Amaro C."/>
        </authorList>
    </citation>
    <scope>NUCLEOTIDE SEQUENCE</scope>
</reference>
<sequence length="10" mass="1261">MEFSQWFSLS</sequence>
<name>A0A0E9UMG0_ANGAN</name>